<evidence type="ECO:0000313" key="3">
    <source>
        <dbReference type="EMBL" id="SDK53370.1"/>
    </source>
</evidence>
<dbReference type="EMBL" id="FNFU01000007">
    <property type="protein sequence ID" value="SDK53370.1"/>
    <property type="molecule type" value="Genomic_DNA"/>
</dbReference>
<feature type="transmembrane region" description="Helical" evidence="2">
    <location>
        <begin position="77"/>
        <end position="101"/>
    </location>
</feature>
<evidence type="ECO:0000313" key="4">
    <source>
        <dbReference type="Proteomes" id="UP000198701"/>
    </source>
</evidence>
<evidence type="ECO:0000256" key="1">
    <source>
        <dbReference type="SAM" id="MobiDB-lite"/>
    </source>
</evidence>
<accession>A0A1G9CNV7</accession>
<dbReference type="STRING" id="386301.SAMN05216282_107120"/>
<feature type="compositionally biased region" description="Low complexity" evidence="1">
    <location>
        <begin position="243"/>
        <end position="256"/>
    </location>
</feature>
<evidence type="ECO:0000256" key="2">
    <source>
        <dbReference type="SAM" id="Phobius"/>
    </source>
</evidence>
<gene>
    <name evidence="3" type="ORF">SAMN05216282_107120</name>
</gene>
<dbReference type="RefSeq" id="WP_092323179.1">
    <property type="nucleotide sequence ID" value="NZ_FNFU01000007.1"/>
</dbReference>
<name>A0A1G9CNV7_9MICO</name>
<organism evidence="3 4">
    <name type="scientific">Cryobacterium psychrotolerans</name>
    <dbReference type="NCBI Taxonomy" id="386301"/>
    <lineage>
        <taxon>Bacteria</taxon>
        <taxon>Bacillati</taxon>
        <taxon>Actinomycetota</taxon>
        <taxon>Actinomycetes</taxon>
        <taxon>Micrococcales</taxon>
        <taxon>Microbacteriaceae</taxon>
        <taxon>Cryobacterium</taxon>
    </lineage>
</organism>
<dbReference type="AlphaFoldDB" id="A0A1G9CNV7"/>
<keyword evidence="4" id="KW-1185">Reference proteome</keyword>
<proteinExistence type="predicted"/>
<feature type="transmembrane region" description="Helical" evidence="2">
    <location>
        <begin position="121"/>
        <end position="145"/>
    </location>
</feature>
<dbReference type="Proteomes" id="UP000198701">
    <property type="component" value="Unassembled WGS sequence"/>
</dbReference>
<keyword evidence="2" id="KW-0812">Transmembrane</keyword>
<feature type="transmembrane region" description="Helical" evidence="2">
    <location>
        <begin position="41"/>
        <end position="65"/>
    </location>
</feature>
<feature type="compositionally biased region" description="Low complexity" evidence="1">
    <location>
        <begin position="203"/>
        <end position="212"/>
    </location>
</feature>
<keyword evidence="2" id="KW-0472">Membrane</keyword>
<keyword evidence="2" id="KW-1133">Transmembrane helix</keyword>
<feature type="transmembrane region" description="Helical" evidence="2">
    <location>
        <begin position="157"/>
        <end position="175"/>
    </location>
</feature>
<protein>
    <submittedName>
        <fullName evidence="3">Uncharacterized protein</fullName>
    </submittedName>
</protein>
<feature type="transmembrane region" description="Helical" evidence="2">
    <location>
        <begin position="12"/>
        <end position="35"/>
    </location>
</feature>
<feature type="region of interest" description="Disordered" evidence="1">
    <location>
        <begin position="203"/>
        <end position="263"/>
    </location>
</feature>
<reference evidence="3 4" key="1">
    <citation type="submission" date="2016-10" db="EMBL/GenBank/DDBJ databases">
        <authorList>
            <person name="de Groot N.N."/>
        </authorList>
    </citation>
    <scope>NUCLEOTIDE SEQUENCE [LARGE SCALE GENOMIC DNA]</scope>
    <source>
        <strain evidence="3 4">CGMCC 1.5382</strain>
    </source>
</reference>
<feature type="transmembrane region" description="Helical" evidence="2">
    <location>
        <begin position="181"/>
        <end position="200"/>
    </location>
</feature>
<sequence>MSTPGGTARYVGEAWLGFVAVATAGLGLALALGLGAAADPALAMAGTVLGLGAAPALLLVVLASWAVRSRLVPARHAVTAALLGVAACTAGTLAAASWAVGFDLADGHRPSTPSAELFADLFLVFLGTNWPLGAAAVFTALDVFVRRTSLSRPRRGIVACLIAVFAAPAIGMSFVAPVTPVLASIAVTVLVLFAGAPRAAPRAADSPAAAAEPEGRAPVGRAPAGWPGSAPGSARAPWPLRCRAATGRGSGAASTAQRQWAGA</sequence>